<reference evidence="9" key="1">
    <citation type="submission" date="2022-08" db="EMBL/GenBank/DDBJ databases">
        <authorList>
            <person name="Gutierrez-Valencia J."/>
        </authorList>
    </citation>
    <scope>NUCLEOTIDE SEQUENCE</scope>
</reference>
<evidence type="ECO:0000313" key="10">
    <source>
        <dbReference type="Proteomes" id="UP001154282"/>
    </source>
</evidence>
<dbReference type="PROSITE" id="PS00086">
    <property type="entry name" value="CYTOCHROME_P450"/>
    <property type="match status" value="1"/>
</dbReference>
<dbReference type="Pfam" id="PF00067">
    <property type="entry name" value="p450"/>
    <property type="match status" value="1"/>
</dbReference>
<protein>
    <recommendedName>
        <fullName evidence="11">Cytochrome P450</fullName>
    </recommendedName>
</protein>
<evidence type="ECO:0000313" key="9">
    <source>
        <dbReference type="EMBL" id="CAI0468235.1"/>
    </source>
</evidence>
<evidence type="ECO:0000256" key="2">
    <source>
        <dbReference type="ARBA" id="ARBA00010617"/>
    </source>
</evidence>
<dbReference type="PANTHER" id="PTHR47944:SF19">
    <property type="entry name" value="CYTOCHROME P450 77A4"/>
    <property type="match status" value="1"/>
</dbReference>
<comment type="cofactor">
    <cofactor evidence="1">
        <name>heme</name>
        <dbReference type="ChEBI" id="CHEBI:30413"/>
    </cofactor>
</comment>
<dbReference type="InterPro" id="IPR036396">
    <property type="entry name" value="Cyt_P450_sf"/>
</dbReference>
<evidence type="ECO:0000256" key="7">
    <source>
        <dbReference type="ARBA" id="ARBA00023033"/>
    </source>
</evidence>
<dbReference type="GO" id="GO:0020037">
    <property type="term" value="F:heme binding"/>
    <property type="evidence" value="ECO:0007669"/>
    <property type="project" value="InterPro"/>
</dbReference>
<dbReference type="GO" id="GO:0016705">
    <property type="term" value="F:oxidoreductase activity, acting on paired donors, with incorporation or reduction of molecular oxygen"/>
    <property type="evidence" value="ECO:0007669"/>
    <property type="project" value="InterPro"/>
</dbReference>
<sequence>MWKEPGEFRPERFLEGGDGADVDLTGTRGVLKMMPFGAGRRICPAWSLGVLHVKLLLARMVHGFRWLPDPTSPPDPTETFAFTVVMKNPLKAVILPR</sequence>
<dbReference type="PANTHER" id="PTHR47944">
    <property type="entry name" value="CYTOCHROME P450 98A9"/>
    <property type="match status" value="1"/>
</dbReference>
<gene>
    <name evidence="9" type="ORF">LITE_LOCUS37727</name>
</gene>
<evidence type="ECO:0000256" key="6">
    <source>
        <dbReference type="ARBA" id="ARBA00023004"/>
    </source>
</evidence>
<keyword evidence="7 8" id="KW-0503">Monooxygenase</keyword>
<dbReference type="InterPro" id="IPR017972">
    <property type="entry name" value="Cyt_P450_CS"/>
</dbReference>
<dbReference type="Proteomes" id="UP001154282">
    <property type="component" value="Unassembled WGS sequence"/>
</dbReference>
<evidence type="ECO:0000256" key="1">
    <source>
        <dbReference type="ARBA" id="ARBA00001971"/>
    </source>
</evidence>
<keyword evidence="10" id="KW-1185">Reference proteome</keyword>
<keyword evidence="4 8" id="KW-0479">Metal-binding</keyword>
<dbReference type="SUPFAM" id="SSF48264">
    <property type="entry name" value="Cytochrome P450"/>
    <property type="match status" value="1"/>
</dbReference>
<dbReference type="EMBL" id="CAMGYJ010000008">
    <property type="protein sequence ID" value="CAI0468235.1"/>
    <property type="molecule type" value="Genomic_DNA"/>
</dbReference>
<dbReference type="InterPro" id="IPR001128">
    <property type="entry name" value="Cyt_P450"/>
</dbReference>
<accession>A0AAV0PBB0</accession>
<name>A0AAV0PBB0_9ROSI</name>
<evidence type="ECO:0000256" key="3">
    <source>
        <dbReference type="ARBA" id="ARBA00022617"/>
    </source>
</evidence>
<organism evidence="9 10">
    <name type="scientific">Linum tenue</name>
    <dbReference type="NCBI Taxonomy" id="586396"/>
    <lineage>
        <taxon>Eukaryota</taxon>
        <taxon>Viridiplantae</taxon>
        <taxon>Streptophyta</taxon>
        <taxon>Embryophyta</taxon>
        <taxon>Tracheophyta</taxon>
        <taxon>Spermatophyta</taxon>
        <taxon>Magnoliopsida</taxon>
        <taxon>eudicotyledons</taxon>
        <taxon>Gunneridae</taxon>
        <taxon>Pentapetalae</taxon>
        <taxon>rosids</taxon>
        <taxon>fabids</taxon>
        <taxon>Malpighiales</taxon>
        <taxon>Linaceae</taxon>
        <taxon>Linum</taxon>
    </lineage>
</organism>
<dbReference type="GO" id="GO:0005506">
    <property type="term" value="F:iron ion binding"/>
    <property type="evidence" value="ECO:0007669"/>
    <property type="project" value="InterPro"/>
</dbReference>
<dbReference type="Gene3D" id="1.10.630.10">
    <property type="entry name" value="Cytochrome P450"/>
    <property type="match status" value="1"/>
</dbReference>
<evidence type="ECO:0000256" key="4">
    <source>
        <dbReference type="ARBA" id="ARBA00022723"/>
    </source>
</evidence>
<proteinExistence type="inferred from homology"/>
<comment type="similarity">
    <text evidence="2 8">Belongs to the cytochrome P450 family.</text>
</comment>
<keyword evidence="5 8" id="KW-0560">Oxidoreductase</keyword>
<comment type="caution">
    <text evidence="9">The sequence shown here is derived from an EMBL/GenBank/DDBJ whole genome shotgun (WGS) entry which is preliminary data.</text>
</comment>
<evidence type="ECO:0000256" key="8">
    <source>
        <dbReference type="RuleBase" id="RU000461"/>
    </source>
</evidence>
<keyword evidence="3 8" id="KW-0349">Heme</keyword>
<dbReference type="AlphaFoldDB" id="A0AAV0PBB0"/>
<dbReference type="GO" id="GO:0004497">
    <property type="term" value="F:monooxygenase activity"/>
    <property type="evidence" value="ECO:0007669"/>
    <property type="project" value="UniProtKB-KW"/>
</dbReference>
<evidence type="ECO:0008006" key="11">
    <source>
        <dbReference type="Google" id="ProtNLM"/>
    </source>
</evidence>
<keyword evidence="6 8" id="KW-0408">Iron</keyword>
<evidence type="ECO:0000256" key="5">
    <source>
        <dbReference type="ARBA" id="ARBA00023002"/>
    </source>
</evidence>